<keyword evidence="2" id="KW-0732">Signal</keyword>
<proteinExistence type="predicted"/>
<feature type="region of interest" description="Disordered" evidence="1">
    <location>
        <begin position="1907"/>
        <end position="1927"/>
    </location>
</feature>
<keyword evidence="5" id="KW-1185">Reference proteome</keyword>
<dbReference type="InterPro" id="IPR026341">
    <property type="entry name" value="T9SS_type_B"/>
</dbReference>
<dbReference type="InterPro" id="IPR047589">
    <property type="entry name" value="DUF11_rpt"/>
</dbReference>
<dbReference type="Pfam" id="PF13585">
    <property type="entry name" value="CHU_C"/>
    <property type="match status" value="1"/>
</dbReference>
<evidence type="ECO:0000313" key="4">
    <source>
        <dbReference type="EMBL" id="PVX52421.1"/>
    </source>
</evidence>
<organism evidence="4 5">
    <name type="scientific">Balneicella halophila</name>
    <dbReference type="NCBI Taxonomy" id="1537566"/>
    <lineage>
        <taxon>Bacteria</taxon>
        <taxon>Pseudomonadati</taxon>
        <taxon>Bacteroidota</taxon>
        <taxon>Bacteroidia</taxon>
        <taxon>Bacteroidales</taxon>
        <taxon>Balneicellaceae</taxon>
        <taxon>Balneicella</taxon>
    </lineage>
</organism>
<dbReference type="Proteomes" id="UP000251835">
    <property type="component" value="Unassembled WGS sequence"/>
</dbReference>
<dbReference type="EMBL" id="QENZ01000003">
    <property type="protein sequence ID" value="PVX52421.1"/>
    <property type="molecule type" value="Genomic_DNA"/>
</dbReference>
<feature type="signal peptide" evidence="2">
    <location>
        <begin position="1"/>
        <end position="20"/>
    </location>
</feature>
<evidence type="ECO:0000256" key="2">
    <source>
        <dbReference type="SAM" id="SignalP"/>
    </source>
</evidence>
<feature type="domain" description="DUF7507" evidence="3">
    <location>
        <begin position="2619"/>
        <end position="2713"/>
    </location>
</feature>
<comment type="caution">
    <text evidence="4">The sequence shown here is derived from an EMBL/GenBank/DDBJ whole genome shotgun (WGS) entry which is preliminary data.</text>
</comment>
<evidence type="ECO:0000313" key="5">
    <source>
        <dbReference type="Proteomes" id="UP000251835"/>
    </source>
</evidence>
<dbReference type="OrthoDB" id="1123245at2"/>
<dbReference type="RefSeq" id="WP_116495957.1">
    <property type="nucleotide sequence ID" value="NZ_QENZ01000003.1"/>
</dbReference>
<name>A0A7L4USK4_BALHA</name>
<protein>
    <submittedName>
        <fullName evidence="4">Putative repeat protein (TIGR01451 family)/gliding motility-associated-like protein</fullName>
    </submittedName>
</protein>
<accession>A0A7L4USK4</accession>
<dbReference type="InterPro" id="IPR013783">
    <property type="entry name" value="Ig-like_fold"/>
</dbReference>
<reference evidence="4 5" key="1">
    <citation type="submission" date="2018-05" db="EMBL/GenBank/DDBJ databases">
        <title>Genomic Encyclopedia of Type Strains, Phase IV (KMG-IV): sequencing the most valuable type-strain genomes for metagenomic binning, comparative biology and taxonomic classification.</title>
        <authorList>
            <person name="Goeker M."/>
        </authorList>
    </citation>
    <scope>NUCLEOTIDE SEQUENCE [LARGE SCALE GENOMIC DNA]</scope>
    <source>
        <strain evidence="4 5">DSM 28579</strain>
    </source>
</reference>
<feature type="domain" description="DUF7507" evidence="3">
    <location>
        <begin position="2395"/>
        <end position="2489"/>
    </location>
</feature>
<feature type="domain" description="DUF7507" evidence="3">
    <location>
        <begin position="2507"/>
        <end position="2601"/>
    </location>
</feature>
<evidence type="ECO:0000259" key="3">
    <source>
        <dbReference type="Pfam" id="PF24346"/>
    </source>
</evidence>
<sequence length="2831" mass="304034">MRLKSIFLKCILLFSLAVCLAIQTNGQATLSLSPANLEISNGSTELETIVTMTDLSEGFSTATVTISFPTGIAYKSGSLSLVSTNANLQIVESDVSDPQNPVFLITKTGSPATFTIADRIGFKVSRYAGCEANDNISSVFQDEVKVQIGSNIVDKLSDEYNLIAPSIVLSPVSDISASYGQVYQREMTILNAGLGGTRNVYFTTDEPGIYNQTSISAVLHSSDGTTSTISLGTPSSSGLQDLYTINGSNLGSDNSFTNNEKIVITESFNVAECGTAPIETQYSAGWGDGPTSLCQSSDRSAKVTVKDIKPSVRAISHSPELTGNSICSNLAYKTLTVTWKNTSAVANVATAIQNINFLMRAYGTNTEYIYDSDYSEYYDYKLITPNGGQASVPLSQATAPAANGQNRLEITLEDAFNSDVDGPGGLEDIDGDGNYDDLPAGEEITIEFKLRLHPELLSCSNPTIRARPYTWITYNTECTTSTQSAGLWLQNHFRREISTSANGYIPVNTFPGEPFETALSANLVTRIDTEASADSRLQYVITLPAGFDGSDIKLIEGRYPARGATLSSTITTTTDPTSGETTIVVTSVDYVEELHVVMDVTKDCSNPNVNDDEDINIKYDLNYITNINYPNCIEKISCDNIFTTKMESCPDPNEGPCYGASTLGVRVQRADNSLGWTDESMTTRQSRANISILQQKRALYLDDIEVLASGRQRTETINLYQELAVKLDNSNGNPLTPKSIDITFTRAGNTYNATLDASTTPNNVEVVQNSGNQVITWDLSSAISSSGIPGGNLQEGDTYITVATYQVTSKNLKLTDINYGEHFYFYNISDTGNKMICGYDDLIPEMYLMHTANNVGSKVWRIYSCDPKALGENGLSMANRFDTGGIEFVDEFRPAFQLDEFVITIPADVDMDRVEYLPTKPKPNGVGVDDNNAHKITLTTSDANATNQTTVNGITYNSYTFKNSSDRFKPGSVTVKNNVAGHIIPYLSASCDATTKANIDIAVKVKDYYYHYADPTTPSGTALKEPRYNSSGVNNKNVTVVKPVLTLTNLSGTLDVTQAEEHFNIRLRVTNANAQFTYLYVPNEPDVEITRMEDNSGNVISSTITNDGVIFDLRTTHNKNASHEYKLFFKYTTCEEKNFKISTGWGCDGFPTDASDFCDNNKETTLTFRSRPNLIQLNKIISPSSIDLCTDAQYKFIVNSAQEASVLSPTLTINLKAGMTINNFEVEYPLNSNNFYPVNPASGSTSMEKIYDLFSYSNAPNFLPGTTDANGNSNNRQIGVRYNIATDCEYISGTSYKLSIEGISTCGEPANGNNIVTNNAYISGAESKYSIIKTFEYVEGDLTTCSNNMGAKFRGQHTIIADNNIVTGNNGFIIIRLPENYSYVPNSFVEETTTGATISSTITDPTTGITTISINIPENLGNADVIRYTINIIEDTDEFVECGAKLIEVYSVDEIEGLECSTAPNGKCDKLTVQTSLTTEIEIVTEKPTVEIIAGSFISAHGDGLSNTLSVDFDIKNTSLIDLSHDLTVKVYNDINSSGSVDAGDQELLSKDINFVAAAGESISSSIVFEDVNPIKICNLLLVISRDDNICICEGDVRPISLESNTMIDGIAGEDITVCEDDITHLVGSVLNEEFTTYQWSSTTTGATDYLSSTTVATPTFEYSGAPLTNQTSITYQVRVTQEQGCSFIDEVVVTILPLPREPAITPNTPICAYEDAVFTVSGTQSDVLTYETTTGGLQSLTFSSSGIATITSVAISDDEILTLVSLQSGLTSCTSELSGSSTVTVNELPEISGPTYVYKGNTVTLTATTSPSTTDAWSISPTATVASIVANGSTLNVTGVNTGTSVVTYTNALGCIATHTLEVRINPIDAVDDDYTGDPINGADGGTTSSVLENDTLNGVEVNPNDVNLTPGTAPTPTDGSITMNDDGTITVAPGTTAGTYTMTYTICEKLNPDNCDTATATILVEPPVIDAVDDDYTGDPINGSDGGTTSSVLENETLNGDPVDPDDVNLTPGTAPTPTDGSITMNDDGTITVAPGTTAGTYTMTYTICEKLNPDNCDTATATILVEPPVIDAVDDDYTSTPIDGIEGGTLGNILDNDTLNGVLLDPNDINLIPGFNPQPDEGSITMNADGTITVAPGTTGGIYVMNYTICEKLNPANCDTAVITVVVKSPEINAADDDYSSTPIQSEAGGELGNVLDNDTLNGAVVNPDEIYLTPGLNPAPSEGSIVMNPDGTLSVSPNTTPGVYTMTYTICEKVNPENCDSAIVTIKVEANSSITLDKQGVFQDENSDGNAQAGETVIYTFTVKNTGSVALSNVHVDDSRIGVTDLATTPSDLEAGEKGTVSYSYTLTAEDVKAGEVLNVAYVEGTTSLGDTVTSSDSATVEFNTVEENGEVSVEKTADKEMYEEVGEDITYTIVVKNTGNVVLTNVVVSDPLTGLEKVVEELDVAASVSFTTEYTVTQSDIDTGFVNNVVTAEGITPLGSNVSDTDTATVKYDSAGGEENGEVSVEKTADKEMYEEVGEVITYSIVVKNTGNVVLTNVVVSDPLTGLERVVEELVVDASLNFTTEYTVTQSDIDTGFVNNVVRAEGTTLLGSSVSDTDTATVKYDSVGGEKNGEITVEKTADRESYEGVGEEITYTIVLKNTGNVLLTNVNVKDPLTGLNETVSELAVGESIEFTVYYIATREDITNKSIVNIVFAEGELPDGTKVDDETDAVVVFECPGFDDNFKIPQVITPNNDGHNDTWEVAELELRAMCSDEVNNVMIFNRWGAKVYEKRNYMSDSDRFSGYSTNSLDFQDDELLPAGVYFYVIELNDKIEKTGYIYLLSEE</sequence>
<evidence type="ECO:0000256" key="1">
    <source>
        <dbReference type="SAM" id="MobiDB-lite"/>
    </source>
</evidence>
<dbReference type="Gene3D" id="2.60.40.10">
    <property type="entry name" value="Immunoglobulins"/>
    <property type="match status" value="1"/>
</dbReference>
<dbReference type="Pfam" id="PF24346">
    <property type="entry name" value="DUF7507"/>
    <property type="match status" value="4"/>
</dbReference>
<dbReference type="InterPro" id="IPR055354">
    <property type="entry name" value="DUF7507"/>
</dbReference>
<feature type="domain" description="DUF7507" evidence="3">
    <location>
        <begin position="2277"/>
        <end position="2379"/>
    </location>
</feature>
<dbReference type="NCBIfam" id="TIGR04131">
    <property type="entry name" value="Bac_Flav_CTERM"/>
    <property type="match status" value="1"/>
</dbReference>
<feature type="chain" id="PRO_5029645294" evidence="2">
    <location>
        <begin position="21"/>
        <end position="2831"/>
    </location>
</feature>
<feature type="compositionally biased region" description="Polar residues" evidence="1">
    <location>
        <begin position="1989"/>
        <end position="2000"/>
    </location>
</feature>
<gene>
    <name evidence="4" type="ORF">C7377_0735</name>
</gene>
<dbReference type="NCBIfam" id="TIGR01451">
    <property type="entry name" value="B_ant_repeat"/>
    <property type="match status" value="4"/>
</dbReference>
<feature type="region of interest" description="Disordered" evidence="1">
    <location>
        <begin position="1975"/>
        <end position="2011"/>
    </location>
</feature>